<dbReference type="EMBL" id="PDOC01000009">
    <property type="protein sequence ID" value="PIL44175.1"/>
    <property type="molecule type" value="Genomic_DNA"/>
</dbReference>
<evidence type="ECO:0000313" key="9">
    <source>
        <dbReference type="EMBL" id="PIL44175.1"/>
    </source>
</evidence>
<evidence type="ECO:0000259" key="8">
    <source>
        <dbReference type="Pfam" id="PF07244"/>
    </source>
</evidence>
<dbReference type="OrthoDB" id="9769707at2"/>
<name>A0A2G8TDP0_9BURK</name>
<dbReference type="Gene3D" id="3.10.20.310">
    <property type="entry name" value="membrane protein fhac"/>
    <property type="match status" value="2"/>
</dbReference>
<evidence type="ECO:0000256" key="1">
    <source>
        <dbReference type="ARBA" id="ARBA00004370"/>
    </source>
</evidence>
<evidence type="ECO:0000259" key="7">
    <source>
        <dbReference type="Pfam" id="PF01103"/>
    </source>
</evidence>
<evidence type="ECO:0000256" key="6">
    <source>
        <dbReference type="ARBA" id="ARBA00023237"/>
    </source>
</evidence>
<dbReference type="InterPro" id="IPR010827">
    <property type="entry name" value="BamA/TamA_POTRA"/>
</dbReference>
<evidence type="ECO:0000313" key="10">
    <source>
        <dbReference type="Proteomes" id="UP000230390"/>
    </source>
</evidence>
<dbReference type="Gene3D" id="2.40.160.50">
    <property type="entry name" value="membrane protein fhac: a member of the omp85/tpsb transporter family"/>
    <property type="match status" value="1"/>
</dbReference>
<keyword evidence="6" id="KW-0998">Cell outer membrane</keyword>
<dbReference type="Pfam" id="PF01103">
    <property type="entry name" value="Omp85"/>
    <property type="match status" value="1"/>
</dbReference>
<comment type="caution">
    <text evidence="9">The sequence shown here is derived from an EMBL/GenBank/DDBJ whole genome shotgun (WGS) entry which is preliminary data.</text>
</comment>
<keyword evidence="2" id="KW-1134">Transmembrane beta strand</keyword>
<evidence type="ECO:0008006" key="11">
    <source>
        <dbReference type="Google" id="ProtNLM"/>
    </source>
</evidence>
<dbReference type="Pfam" id="PF07244">
    <property type="entry name" value="POTRA"/>
    <property type="match status" value="1"/>
</dbReference>
<evidence type="ECO:0000256" key="5">
    <source>
        <dbReference type="ARBA" id="ARBA00023136"/>
    </source>
</evidence>
<feature type="domain" description="POTRA" evidence="8">
    <location>
        <begin position="217"/>
        <end position="271"/>
    </location>
</feature>
<gene>
    <name evidence="9" type="ORF">CR105_15880</name>
</gene>
<comment type="subcellular location">
    <subcellularLocation>
        <location evidence="1">Membrane</location>
    </subcellularLocation>
</comment>
<protein>
    <recommendedName>
        <fullName evidence="11">Translocation and assembly module subunit TamA</fullName>
    </recommendedName>
</protein>
<feature type="domain" description="Bacterial surface antigen (D15)" evidence="7">
    <location>
        <begin position="342"/>
        <end position="618"/>
    </location>
</feature>
<organism evidence="9 10">
    <name type="scientific">Massilia eurypsychrophila</name>
    <dbReference type="NCBI Taxonomy" id="1485217"/>
    <lineage>
        <taxon>Bacteria</taxon>
        <taxon>Pseudomonadati</taxon>
        <taxon>Pseudomonadota</taxon>
        <taxon>Betaproteobacteria</taxon>
        <taxon>Burkholderiales</taxon>
        <taxon>Oxalobacteraceae</taxon>
        <taxon>Telluria group</taxon>
        <taxon>Massilia</taxon>
    </lineage>
</organism>
<proteinExistence type="predicted"/>
<keyword evidence="3" id="KW-0812">Transmembrane</keyword>
<evidence type="ECO:0000256" key="4">
    <source>
        <dbReference type="ARBA" id="ARBA00022729"/>
    </source>
</evidence>
<dbReference type="Proteomes" id="UP000230390">
    <property type="component" value="Unassembled WGS sequence"/>
</dbReference>
<dbReference type="InterPro" id="IPR000184">
    <property type="entry name" value="Bac_surfAg_D15"/>
</dbReference>
<accession>A0A2G8TDP0</accession>
<evidence type="ECO:0000256" key="3">
    <source>
        <dbReference type="ARBA" id="ARBA00022692"/>
    </source>
</evidence>
<keyword evidence="5" id="KW-0472">Membrane</keyword>
<keyword evidence="4" id="KW-0732">Signal</keyword>
<dbReference type="PANTHER" id="PTHR12815">
    <property type="entry name" value="SORTING AND ASSEMBLY MACHINERY SAMM50 PROTEIN FAMILY MEMBER"/>
    <property type="match status" value="1"/>
</dbReference>
<dbReference type="InterPro" id="IPR039910">
    <property type="entry name" value="D15-like"/>
</dbReference>
<dbReference type="GO" id="GO:0019867">
    <property type="term" value="C:outer membrane"/>
    <property type="evidence" value="ECO:0007669"/>
    <property type="project" value="InterPro"/>
</dbReference>
<reference evidence="9 10" key="1">
    <citation type="submission" date="2017-10" db="EMBL/GenBank/DDBJ databases">
        <title>Massilia psychrophilum sp. nov., a novel purple-pigmented bacterium isolated from Tianshan glacier, Xinjiang Municipality, China.</title>
        <authorList>
            <person name="Wang H."/>
        </authorList>
    </citation>
    <scope>NUCLEOTIDE SEQUENCE [LARGE SCALE GENOMIC DNA]</scope>
    <source>
        <strain evidence="9 10">JCM 30074</strain>
    </source>
</reference>
<keyword evidence="10" id="KW-1185">Reference proteome</keyword>
<dbReference type="PANTHER" id="PTHR12815:SF47">
    <property type="entry name" value="TRANSLOCATION AND ASSEMBLY MODULE SUBUNIT TAMA"/>
    <property type="match status" value="1"/>
</dbReference>
<sequence length="618" mass="68010">MFLALPDDSSARAPRRPRILAQIGLAVFTMLATTAAYAQGVSYTVRIEAPRPLNELLEENLDLVRWRGDPRLDRDQLQRLVKNTPEQVKTLVATEGYYSPKVTASLDLERAPLEAVVMVDPGPPVVVGDVDLVLQGFEPLTPGGARLDADALRNQWALPVGRRFRQADWEVAKRDLLRQVMRVRYPRAQLVESQATVDPDVLRALLKVVLDSGPEVRFDGLRIEGLKRYPPTIINNLNQIKPGDVYDETVLQAFQARLQDTGYFSGVEVSADMSALLDESIETLTDEQRAARKPVAGPVSTPVLVRVTENKQKNVSAGLGYSTNTGNRAQLAYDDLSVFGLRMKSNLIFETLRQTARADFYFPTTPKGYNDSIGAGFERNDLRGERTNVTTIAARRAWGSPLLERSLTLEALTEQRSVDGQARSSSSSKSVPLTYSITKRALDNLLVPTTGYVINAQIGGALLPVLTDERFVRASTRFVNYRPMGSNATLIVRAEAGAVASRQKAGVPSTFLFRAGGDQSVRGYAYQELGVVEGTAIVPGRYLLTGSAEYQYWFKPPWGVAVFYDAGNAADKFSELHPKSGYGIGARWRSPVGPINVDLAYGHAVKKARLHFSLGFTF</sequence>
<evidence type="ECO:0000256" key="2">
    <source>
        <dbReference type="ARBA" id="ARBA00022452"/>
    </source>
</evidence>
<dbReference type="AlphaFoldDB" id="A0A2G8TDP0"/>